<accession>A0AAN7PHY7</accession>
<evidence type="ECO:0000313" key="1">
    <source>
        <dbReference type="EMBL" id="KAK4886914.1"/>
    </source>
</evidence>
<gene>
    <name evidence="1" type="ORF">RN001_003185</name>
</gene>
<dbReference type="EMBL" id="JARPUR010000001">
    <property type="protein sequence ID" value="KAK4886914.1"/>
    <property type="molecule type" value="Genomic_DNA"/>
</dbReference>
<proteinExistence type="predicted"/>
<dbReference type="AlphaFoldDB" id="A0AAN7PHY7"/>
<sequence>MSTNINIPDKMNPADPRFVNWAQNLLDQDDENLEFEESDDDFRDEEDVKKFLEESSDEDYFQNEDEAGKEFFYNKLKSLNRFSG</sequence>
<dbReference type="Proteomes" id="UP001353858">
    <property type="component" value="Unassembled WGS sequence"/>
</dbReference>
<comment type="caution">
    <text evidence="1">The sequence shown here is derived from an EMBL/GenBank/DDBJ whole genome shotgun (WGS) entry which is preliminary data.</text>
</comment>
<protein>
    <submittedName>
        <fullName evidence="1">Uncharacterized protein</fullName>
    </submittedName>
</protein>
<name>A0AAN7PHY7_9COLE</name>
<reference evidence="2" key="1">
    <citation type="submission" date="2023-01" db="EMBL/GenBank/DDBJ databases">
        <title>Key to firefly adult light organ development and bioluminescence: homeobox transcription factors regulate luciferase expression and transportation to peroxisome.</title>
        <authorList>
            <person name="Fu X."/>
        </authorList>
    </citation>
    <scope>NUCLEOTIDE SEQUENCE [LARGE SCALE GENOMIC DNA]</scope>
</reference>
<keyword evidence="2" id="KW-1185">Reference proteome</keyword>
<evidence type="ECO:0000313" key="2">
    <source>
        <dbReference type="Proteomes" id="UP001353858"/>
    </source>
</evidence>
<organism evidence="1 2">
    <name type="scientific">Aquatica leii</name>
    <dbReference type="NCBI Taxonomy" id="1421715"/>
    <lineage>
        <taxon>Eukaryota</taxon>
        <taxon>Metazoa</taxon>
        <taxon>Ecdysozoa</taxon>
        <taxon>Arthropoda</taxon>
        <taxon>Hexapoda</taxon>
        <taxon>Insecta</taxon>
        <taxon>Pterygota</taxon>
        <taxon>Neoptera</taxon>
        <taxon>Endopterygota</taxon>
        <taxon>Coleoptera</taxon>
        <taxon>Polyphaga</taxon>
        <taxon>Elateriformia</taxon>
        <taxon>Elateroidea</taxon>
        <taxon>Lampyridae</taxon>
        <taxon>Luciolinae</taxon>
        <taxon>Aquatica</taxon>
    </lineage>
</organism>